<reference evidence="3 4" key="1">
    <citation type="submission" date="2014-09" db="EMBL/GenBank/DDBJ databases">
        <authorList>
            <person name="Ellenberger Sabrina"/>
        </authorList>
    </citation>
    <scope>NUCLEOTIDE SEQUENCE [LARGE SCALE GENOMIC DNA]</scope>
    <source>
        <strain evidence="3 4">CBS 412.66</strain>
    </source>
</reference>
<feature type="region of interest" description="Disordered" evidence="1">
    <location>
        <begin position="101"/>
        <end position="181"/>
    </location>
</feature>
<evidence type="ECO:0000313" key="3">
    <source>
        <dbReference type="EMBL" id="CEP08427.1"/>
    </source>
</evidence>
<protein>
    <recommendedName>
        <fullName evidence="2">C2H2-type domain-containing protein</fullName>
    </recommendedName>
</protein>
<proteinExistence type="predicted"/>
<dbReference type="InterPro" id="IPR013087">
    <property type="entry name" value="Znf_C2H2_type"/>
</dbReference>
<dbReference type="EMBL" id="LN719426">
    <property type="protein sequence ID" value="CEP08427.1"/>
    <property type="molecule type" value="Genomic_DNA"/>
</dbReference>
<evidence type="ECO:0000256" key="1">
    <source>
        <dbReference type="SAM" id="MobiDB-lite"/>
    </source>
</evidence>
<feature type="domain" description="C2H2-type" evidence="2">
    <location>
        <begin position="19"/>
        <end position="40"/>
    </location>
</feature>
<gene>
    <name evidence="3" type="primary">PARPA_01738.1 scaffold 1359</name>
</gene>
<sequence length="205" mass="23133">MVLQRKQPNKEILAFTYPCYICGNILHSAKQTINHVQAVHGYKLPVRAVGHRRPPDLQYEYQNNPRSTDDYDVSHYACPSCWFHCPEAGLKELSDHINQVHHPENVDPSKNNGGQIKGGEATNSDLRADLTGGGGLTPETEDEKYQEALESDQSESNQDEDMIETDTQPKESSKSKPDMHDVLQKLNELTDVFQKLFLKGKKDAK</sequence>
<dbReference type="AlphaFoldDB" id="A0A0B7MTM7"/>
<dbReference type="PROSITE" id="PS00028">
    <property type="entry name" value="ZINC_FINGER_C2H2_1"/>
    <property type="match status" value="1"/>
</dbReference>
<keyword evidence="4" id="KW-1185">Reference proteome</keyword>
<evidence type="ECO:0000259" key="2">
    <source>
        <dbReference type="PROSITE" id="PS00028"/>
    </source>
</evidence>
<organism evidence="3 4">
    <name type="scientific">Parasitella parasitica</name>
    <dbReference type="NCBI Taxonomy" id="35722"/>
    <lineage>
        <taxon>Eukaryota</taxon>
        <taxon>Fungi</taxon>
        <taxon>Fungi incertae sedis</taxon>
        <taxon>Mucoromycota</taxon>
        <taxon>Mucoromycotina</taxon>
        <taxon>Mucoromycetes</taxon>
        <taxon>Mucorales</taxon>
        <taxon>Mucorineae</taxon>
        <taxon>Mucoraceae</taxon>
        <taxon>Parasitella</taxon>
    </lineage>
</organism>
<name>A0A0B7MTM7_9FUNG</name>
<feature type="compositionally biased region" description="Acidic residues" evidence="1">
    <location>
        <begin position="139"/>
        <end position="164"/>
    </location>
</feature>
<feature type="compositionally biased region" description="Basic and acidic residues" evidence="1">
    <location>
        <begin position="167"/>
        <end position="181"/>
    </location>
</feature>
<dbReference type="OrthoDB" id="2287072at2759"/>
<accession>A0A0B7MTM7</accession>
<dbReference type="Proteomes" id="UP000054107">
    <property type="component" value="Unassembled WGS sequence"/>
</dbReference>
<evidence type="ECO:0000313" key="4">
    <source>
        <dbReference type="Proteomes" id="UP000054107"/>
    </source>
</evidence>